<evidence type="ECO:0000313" key="2">
    <source>
        <dbReference type="EMBL" id="MDM7853637.1"/>
    </source>
</evidence>
<dbReference type="SUPFAM" id="SSF56112">
    <property type="entry name" value="Protein kinase-like (PK-like)"/>
    <property type="match status" value="1"/>
</dbReference>
<comment type="caution">
    <text evidence="2">The sequence shown here is derived from an EMBL/GenBank/DDBJ whole genome shotgun (WGS) entry which is preliminary data.</text>
</comment>
<dbReference type="RefSeq" id="WP_289453156.1">
    <property type="nucleotide sequence ID" value="NZ_JAUCGQ010000001.1"/>
</dbReference>
<sequence>MDAFAVPGDVLAVLTAAGLRPARSLGPAAWLVAPADDAGDLLELHVVALAFDEHVVARAAALTALAHEHLPRVRSVMPLGPGRSGLLVAHVVGTSLARLRAARPPLSDGEAVTLTVPLAGALAALHRAGLAHGAVGPDAVVVDPDGRPVLTHLHRVLLATGSPDDDLRRLLATVLDVLPGADVDVLAERAATATVRDELEALLASPAVTADAVVERCFAAAAPEPVGPPDAGALAWADAADVVERAGGPSERVAREAVTAAASRRERRVVEGGRRRRRRSAPGRRSVWRAVAGGVAVCLAVVGLAAAHEAWAGDGRVPATRADGPVDADPARDDPARDDPATVAVRLTQARAAALAAVDARALTSVDAPGSPALAADLALVRALGTAHLDGVRVQVSARPSVAPGPAWAAVVVTSATSAYGRVESDGSRTQVPAGPPRTVVLDLRRTPDGWRVWDVRGR</sequence>
<dbReference type="Gene3D" id="1.10.510.10">
    <property type="entry name" value="Transferase(Phosphotransferase) domain 1"/>
    <property type="match status" value="1"/>
</dbReference>
<evidence type="ECO:0008006" key="4">
    <source>
        <dbReference type="Google" id="ProtNLM"/>
    </source>
</evidence>
<gene>
    <name evidence="2" type="ORF">QRT04_01720</name>
</gene>
<feature type="region of interest" description="Disordered" evidence="1">
    <location>
        <begin position="264"/>
        <end position="283"/>
    </location>
</feature>
<feature type="region of interest" description="Disordered" evidence="1">
    <location>
        <begin position="316"/>
        <end position="338"/>
    </location>
</feature>
<reference evidence="2 3" key="1">
    <citation type="submission" date="2023-06" db="EMBL/GenBank/DDBJ databases">
        <title>Cellulomonas sp. MW4 Whole genome sequence.</title>
        <authorList>
            <person name="Park S."/>
        </authorList>
    </citation>
    <scope>NUCLEOTIDE SEQUENCE [LARGE SCALE GENOMIC DNA]</scope>
    <source>
        <strain evidence="2 3">MW4</strain>
    </source>
</reference>
<evidence type="ECO:0000256" key="1">
    <source>
        <dbReference type="SAM" id="MobiDB-lite"/>
    </source>
</evidence>
<dbReference type="EMBL" id="JAUCGQ010000001">
    <property type="protein sequence ID" value="MDM7853637.1"/>
    <property type="molecule type" value="Genomic_DNA"/>
</dbReference>
<evidence type="ECO:0000313" key="3">
    <source>
        <dbReference type="Proteomes" id="UP001529338"/>
    </source>
</evidence>
<accession>A0ABT7SDJ1</accession>
<feature type="compositionally biased region" description="Basic and acidic residues" evidence="1">
    <location>
        <begin position="329"/>
        <end position="338"/>
    </location>
</feature>
<dbReference type="Proteomes" id="UP001529338">
    <property type="component" value="Unassembled WGS sequence"/>
</dbReference>
<name>A0ABT7SDJ1_9CELL</name>
<proteinExistence type="predicted"/>
<keyword evidence="3" id="KW-1185">Reference proteome</keyword>
<organism evidence="2 3">
    <name type="scientific">Cellulomonas alba</name>
    <dbReference type="NCBI Taxonomy" id="3053467"/>
    <lineage>
        <taxon>Bacteria</taxon>
        <taxon>Bacillati</taxon>
        <taxon>Actinomycetota</taxon>
        <taxon>Actinomycetes</taxon>
        <taxon>Micrococcales</taxon>
        <taxon>Cellulomonadaceae</taxon>
        <taxon>Cellulomonas</taxon>
    </lineage>
</organism>
<protein>
    <recommendedName>
        <fullName evidence="4">Protein kinase domain-containing protein</fullName>
    </recommendedName>
</protein>
<dbReference type="InterPro" id="IPR011009">
    <property type="entry name" value="Kinase-like_dom_sf"/>
</dbReference>